<feature type="transmembrane region" description="Helical" evidence="1">
    <location>
        <begin position="23"/>
        <end position="44"/>
    </location>
</feature>
<gene>
    <name evidence="2" type="ORF">A9D12_12750</name>
</gene>
<keyword evidence="3" id="KW-1185">Reference proteome</keyword>
<name>A0A192D917_9SPHN</name>
<organism evidence="2 3">
    <name type="scientific">Erythrobacter neustonensis</name>
    <dbReference type="NCBI Taxonomy" id="1112"/>
    <lineage>
        <taxon>Bacteria</taxon>
        <taxon>Pseudomonadati</taxon>
        <taxon>Pseudomonadota</taxon>
        <taxon>Alphaproteobacteria</taxon>
        <taxon>Sphingomonadales</taxon>
        <taxon>Erythrobacteraceae</taxon>
        <taxon>Erythrobacter/Porphyrobacter group</taxon>
        <taxon>Erythrobacter</taxon>
    </lineage>
</organism>
<protein>
    <submittedName>
        <fullName evidence="2">Uncharacterized protein</fullName>
    </submittedName>
</protein>
<keyword evidence="1" id="KW-0812">Transmembrane</keyword>
<feature type="transmembrane region" description="Helical" evidence="1">
    <location>
        <begin position="51"/>
        <end position="73"/>
    </location>
</feature>
<evidence type="ECO:0000256" key="1">
    <source>
        <dbReference type="SAM" id="Phobius"/>
    </source>
</evidence>
<keyword evidence="1" id="KW-1133">Transmembrane helix</keyword>
<dbReference type="AlphaFoldDB" id="A0A192D917"/>
<accession>A0A192D917</accession>
<sequence>MLLAFPALGTAMSAEVNWGAEDFAAMALMLGLLCAAIEAALHFLATPMWRIAGIGLGVLMFLTLWAHLAVGVFN</sequence>
<dbReference type="Proteomes" id="UP000078263">
    <property type="component" value="Chromosome"/>
</dbReference>
<proteinExistence type="predicted"/>
<dbReference type="EMBL" id="CP016033">
    <property type="protein sequence ID" value="ANK14352.1"/>
    <property type="molecule type" value="Genomic_DNA"/>
</dbReference>
<keyword evidence="1" id="KW-0472">Membrane</keyword>
<evidence type="ECO:0000313" key="3">
    <source>
        <dbReference type="Proteomes" id="UP000078263"/>
    </source>
</evidence>
<reference evidence="2 3" key="1">
    <citation type="submission" date="2016-05" db="EMBL/GenBank/DDBJ databases">
        <title>Compelete Genome Sequence of Bacteriochlorophyll-Synthesizing Bacterium Porphyrobacter neustonensis DSM 9434.</title>
        <authorList>
            <person name="Shi X.-L."/>
            <person name="Wu Y.-H."/>
            <person name="Cheng H."/>
            <person name="Xu L."/>
            <person name="Zhang X.-Q."/>
            <person name="Wang C.-S."/>
            <person name="Xu X.-W."/>
        </authorList>
    </citation>
    <scope>NUCLEOTIDE SEQUENCE [LARGE SCALE GENOMIC DNA]</scope>
    <source>
        <strain evidence="2 3">DSM 9434</strain>
    </source>
</reference>
<evidence type="ECO:0000313" key="2">
    <source>
        <dbReference type="EMBL" id="ANK14352.1"/>
    </source>
</evidence>
<dbReference type="KEGG" id="pns:A9D12_12750"/>